<protein>
    <recommendedName>
        <fullName evidence="4">YbhB/YbcL family Raf kinase inhibitor-like protein</fullName>
    </recommendedName>
</protein>
<dbReference type="InterPro" id="IPR005247">
    <property type="entry name" value="YbhB_YbcL/LppC-like"/>
</dbReference>
<dbReference type="HOGENOM" id="CLU_083918_4_2_11"/>
<sequence>MRSPRGRGRFGCGLCRLLRLRRLRHRRRRVIRPRRVTRMRDTGSMKISADFTVIPDAFAKAAPPENCIDGTPIVSFPFYIDELDPSVQFLHWEFVDPDSIPVCGFQWNHWSLANLPVDALMYDFNDSHALAIPADFSRTVSAMIPETVQGRTSAASPLLKGRSDDPAVTMRYNGPYPPDRDHEYYLHVWGTTAPLNGLNQGFWLNEMERALRNSGAIADQGAIFLTGKA</sequence>
<dbReference type="Proteomes" id="UP000008702">
    <property type="component" value="Chromosome"/>
</dbReference>
<proteinExistence type="inferred from homology"/>
<evidence type="ECO:0000256" key="1">
    <source>
        <dbReference type="ARBA" id="ARBA00007120"/>
    </source>
</evidence>
<gene>
    <name evidence="2" type="ordered locus">BAD_0167</name>
</gene>
<dbReference type="AlphaFoldDB" id="A0ZZR5"/>
<evidence type="ECO:0008006" key="4">
    <source>
        <dbReference type="Google" id="ProtNLM"/>
    </source>
</evidence>
<dbReference type="PaxDb" id="1680-BADO_0175"/>
<dbReference type="KEGG" id="bad:BAD_0167"/>
<dbReference type="SUPFAM" id="SSF49777">
    <property type="entry name" value="PEBP-like"/>
    <property type="match status" value="1"/>
</dbReference>
<evidence type="ECO:0000313" key="3">
    <source>
        <dbReference type="Proteomes" id="UP000008702"/>
    </source>
</evidence>
<dbReference type="STRING" id="367928.BAD_0167"/>
<name>A0ZZR5_BIFAA</name>
<dbReference type="DNASU" id="4556031"/>
<dbReference type="InterPro" id="IPR036610">
    <property type="entry name" value="PEBP-like_sf"/>
</dbReference>
<dbReference type="EMBL" id="AP009256">
    <property type="protein sequence ID" value="BAF38948.1"/>
    <property type="molecule type" value="Genomic_DNA"/>
</dbReference>
<dbReference type="NCBIfam" id="TIGR00481">
    <property type="entry name" value="YbhB/YbcL family Raf kinase inhibitor-like protein"/>
    <property type="match status" value="1"/>
</dbReference>
<dbReference type="Pfam" id="PF01161">
    <property type="entry name" value="PBP"/>
    <property type="match status" value="1"/>
</dbReference>
<accession>A0ZZR5</accession>
<keyword evidence="3" id="KW-1185">Reference proteome</keyword>
<reference evidence="2 3" key="1">
    <citation type="submission" date="2006-12" db="EMBL/GenBank/DDBJ databases">
        <title>Bifidobacterium adolescentis complete genome sequence.</title>
        <authorList>
            <person name="Suzuki T."/>
            <person name="Tsuda Y."/>
            <person name="Kanou N."/>
            <person name="Inoue T."/>
            <person name="Kumazaki K."/>
            <person name="Nagano S."/>
            <person name="Hirai S."/>
            <person name="Tanaka K."/>
            <person name="Watanabe K."/>
        </authorList>
    </citation>
    <scope>NUCLEOTIDE SEQUENCE [LARGE SCALE GENOMIC DNA]</scope>
    <source>
        <strain evidence="3">ATCC 15703 / DSM 20083 / NCTC 11814 / E194a</strain>
    </source>
</reference>
<comment type="similarity">
    <text evidence="1">Belongs to the UPF0098 family.</text>
</comment>
<dbReference type="Gene3D" id="3.90.280.10">
    <property type="entry name" value="PEBP-like"/>
    <property type="match status" value="1"/>
</dbReference>
<organism evidence="2 3">
    <name type="scientific">Bifidobacterium adolescentis (strain ATCC 15703 / DSM 20083 / NCTC 11814 / E194a)</name>
    <dbReference type="NCBI Taxonomy" id="367928"/>
    <lineage>
        <taxon>Bacteria</taxon>
        <taxon>Bacillati</taxon>
        <taxon>Actinomycetota</taxon>
        <taxon>Actinomycetes</taxon>
        <taxon>Bifidobacteriales</taxon>
        <taxon>Bifidobacteriaceae</taxon>
        <taxon>Bifidobacterium</taxon>
    </lineage>
</organism>
<dbReference type="InterPro" id="IPR008914">
    <property type="entry name" value="PEBP"/>
</dbReference>
<evidence type="ECO:0000313" key="2">
    <source>
        <dbReference type="EMBL" id="BAF38948.1"/>
    </source>
</evidence>
<dbReference type="CDD" id="cd00865">
    <property type="entry name" value="PEBP_bact_arch"/>
    <property type="match status" value="1"/>
</dbReference>